<dbReference type="PRINTS" id="PR00111">
    <property type="entry name" value="ABHYDROLASE"/>
</dbReference>
<dbReference type="EMBL" id="JAESVB010000035">
    <property type="protein sequence ID" value="MCB8878421.1"/>
    <property type="molecule type" value="Genomic_DNA"/>
</dbReference>
<dbReference type="SUPFAM" id="SSF53474">
    <property type="entry name" value="alpha/beta-Hydrolases"/>
    <property type="match status" value="1"/>
</dbReference>
<feature type="chain" id="PRO_5037661915" evidence="1">
    <location>
        <begin position="27"/>
        <end position="325"/>
    </location>
</feature>
<comment type="caution">
    <text evidence="3">The sequence shown here is derived from an EMBL/GenBank/DDBJ whole genome shotgun (WGS) entry which is preliminary data.</text>
</comment>
<dbReference type="Pfam" id="PF00561">
    <property type="entry name" value="Abhydrolase_1"/>
    <property type="match status" value="1"/>
</dbReference>
<dbReference type="GO" id="GO:0016787">
    <property type="term" value="F:hydrolase activity"/>
    <property type="evidence" value="ECO:0007669"/>
    <property type="project" value="UniProtKB-KW"/>
</dbReference>
<sequence length="325" mass="35257">MKLHPRPAFSFATVLAASATTLAVLAAANHLMARRTERTYSPEGKFMEVDGLRLHFTDRGAGRPVVLIHGNMVCGNDFDTSGVAEILRHSHRVIIFDRPGFGYSSRPNDRIWTADQQAQLLSKALQQLDVVRPVIVGHSWGTIVALAMAARDQTAIAGLVLVSGYYVKTIRLDTLTAAVATLPVIGTILRHTISPFVSWLTMPMTKKALFWPARVPKRFDEKFSTAMALRPSQIKAMSQDGALMIPSVIALAEHYAKLELPIALIAGAGDKVVFKSNSEKLEQAVEGSALVVVSDAGHMVHYQAAQQVAEAVGTIIHKAATRFAT</sequence>
<name>A0A963YWG6_9PROT</name>
<keyword evidence="4" id="KW-1185">Reference proteome</keyword>
<feature type="domain" description="AB hydrolase-1" evidence="2">
    <location>
        <begin position="64"/>
        <end position="304"/>
    </location>
</feature>
<dbReference type="PANTHER" id="PTHR43689:SF8">
    <property type="entry name" value="ALPHA_BETA-HYDROLASES SUPERFAMILY PROTEIN"/>
    <property type="match status" value="1"/>
</dbReference>
<evidence type="ECO:0000313" key="3">
    <source>
        <dbReference type="EMBL" id="MCB8878421.1"/>
    </source>
</evidence>
<feature type="signal peptide" evidence="1">
    <location>
        <begin position="1"/>
        <end position="26"/>
    </location>
</feature>
<evidence type="ECO:0000259" key="2">
    <source>
        <dbReference type="Pfam" id="PF00561"/>
    </source>
</evidence>
<accession>A0A963YWG6</accession>
<dbReference type="InterPro" id="IPR000073">
    <property type="entry name" value="AB_hydrolase_1"/>
</dbReference>
<protein>
    <submittedName>
        <fullName evidence="3">Alpha/beta hydrolase</fullName>
    </submittedName>
</protein>
<proteinExistence type="predicted"/>
<reference evidence="3" key="1">
    <citation type="journal article" date="2021" name="Microorganisms">
        <title>Acidisoma silvae sp. nov. and Acidisomacellulosilytica sp. nov., Two Acidophilic Bacteria Isolated from Decaying Wood, Hydrolyzing Cellulose and Producing Poly-3-hydroxybutyrate.</title>
        <authorList>
            <person name="Mieszkin S."/>
            <person name="Pouder E."/>
            <person name="Uroz S."/>
            <person name="Simon-Colin C."/>
            <person name="Alain K."/>
        </authorList>
    </citation>
    <scope>NUCLEOTIDE SEQUENCE</scope>
    <source>
        <strain evidence="3">HW T2.11</strain>
    </source>
</reference>
<evidence type="ECO:0000313" key="4">
    <source>
        <dbReference type="Proteomes" id="UP000708298"/>
    </source>
</evidence>
<dbReference type="PANTHER" id="PTHR43689">
    <property type="entry name" value="HYDROLASE"/>
    <property type="match status" value="1"/>
</dbReference>
<dbReference type="RefSeq" id="WP_227324066.1">
    <property type="nucleotide sequence ID" value="NZ_JAESVB010000035.1"/>
</dbReference>
<gene>
    <name evidence="3" type="ORF">ASILVAE211_24810</name>
</gene>
<dbReference type="Proteomes" id="UP000708298">
    <property type="component" value="Unassembled WGS sequence"/>
</dbReference>
<reference evidence="3" key="2">
    <citation type="submission" date="2021-01" db="EMBL/GenBank/DDBJ databases">
        <authorList>
            <person name="Mieszkin S."/>
            <person name="Pouder E."/>
            <person name="Alain K."/>
        </authorList>
    </citation>
    <scope>NUCLEOTIDE SEQUENCE</scope>
    <source>
        <strain evidence="3">HW T2.11</strain>
    </source>
</reference>
<dbReference type="AlphaFoldDB" id="A0A963YWG6"/>
<keyword evidence="1" id="KW-0732">Signal</keyword>
<dbReference type="InterPro" id="IPR029058">
    <property type="entry name" value="AB_hydrolase_fold"/>
</dbReference>
<organism evidence="3 4">
    <name type="scientific">Acidisoma silvae</name>
    <dbReference type="NCBI Taxonomy" id="2802396"/>
    <lineage>
        <taxon>Bacteria</taxon>
        <taxon>Pseudomonadati</taxon>
        <taxon>Pseudomonadota</taxon>
        <taxon>Alphaproteobacteria</taxon>
        <taxon>Acetobacterales</taxon>
        <taxon>Acidocellaceae</taxon>
        <taxon>Acidisoma</taxon>
    </lineage>
</organism>
<dbReference type="Gene3D" id="3.40.50.1820">
    <property type="entry name" value="alpha/beta hydrolase"/>
    <property type="match status" value="1"/>
</dbReference>
<evidence type="ECO:0000256" key="1">
    <source>
        <dbReference type="SAM" id="SignalP"/>
    </source>
</evidence>
<keyword evidence="3" id="KW-0378">Hydrolase</keyword>